<dbReference type="Pfam" id="PF00626">
    <property type="entry name" value="Gelsolin"/>
    <property type="match status" value="5"/>
</dbReference>
<evidence type="ECO:0000256" key="7">
    <source>
        <dbReference type="ARBA" id="ARBA00022737"/>
    </source>
</evidence>
<dbReference type="PRINTS" id="PR00597">
    <property type="entry name" value="GELSOLIN"/>
</dbReference>
<keyword evidence="11" id="KW-0206">Cytoskeleton</keyword>
<evidence type="ECO:0000256" key="12">
    <source>
        <dbReference type="ARBA" id="ARBA00025132"/>
    </source>
</evidence>
<dbReference type="CDD" id="cd11290">
    <property type="entry name" value="gelsolin_S1_like"/>
    <property type="match status" value="1"/>
</dbReference>
<evidence type="ECO:0000256" key="4">
    <source>
        <dbReference type="ARBA" id="ARBA00022467"/>
    </source>
</evidence>
<dbReference type="Gene3D" id="3.40.20.10">
    <property type="entry name" value="Severin"/>
    <property type="match status" value="7"/>
</dbReference>
<feature type="domain" description="Gelsolin-like" evidence="15">
    <location>
        <begin position="148"/>
        <end position="218"/>
    </location>
</feature>
<dbReference type="CDD" id="cd11293">
    <property type="entry name" value="gelsolin_S4_like"/>
    <property type="match status" value="1"/>
</dbReference>
<reference evidence="16" key="1">
    <citation type="journal article" date="2004" name="Nature">
        <title>Genome duplication in the teleost fish Tetraodon nigroviridis reveals the early vertebrate proto-karyotype.</title>
        <authorList>
            <person name="Jaillon O."/>
            <person name="Aury J.-M."/>
            <person name="Brunet F."/>
            <person name="Petit J.-L."/>
            <person name="Stange-Thomann N."/>
            <person name="Mauceli E."/>
            <person name="Bouneau L."/>
            <person name="Fischer C."/>
            <person name="Ozouf-Costaz C."/>
            <person name="Bernot A."/>
            <person name="Nicaud S."/>
            <person name="Jaffe D."/>
            <person name="Fisher S."/>
            <person name="Lutfalla G."/>
            <person name="Dossat C."/>
            <person name="Segurens B."/>
            <person name="Dasilva C."/>
            <person name="Salanoubat M."/>
            <person name="Levy M."/>
            <person name="Boudet N."/>
            <person name="Castellano S."/>
            <person name="Anthouard V."/>
            <person name="Jubin C."/>
            <person name="Castelli V."/>
            <person name="Katinka M."/>
            <person name="Vacherie B."/>
            <person name="Biemont C."/>
            <person name="Skalli Z."/>
            <person name="Cattolico L."/>
            <person name="Poulain J."/>
            <person name="De Berardinis V."/>
            <person name="Cruaud C."/>
            <person name="Duprat S."/>
            <person name="Brottier P."/>
            <person name="Coutanceau J.-P."/>
            <person name="Gouzy J."/>
            <person name="Parra G."/>
            <person name="Lardier G."/>
            <person name="Chapple C."/>
            <person name="McKernan K.J."/>
            <person name="McEwan P."/>
            <person name="Bosak S."/>
            <person name="Kellis M."/>
            <person name="Volff J.-N."/>
            <person name="Guigo R."/>
            <person name="Zody M.C."/>
            <person name="Mesirov J."/>
            <person name="Lindblad-Toh K."/>
            <person name="Birren B."/>
            <person name="Nusbaum C."/>
            <person name="Kahn D."/>
            <person name="Robinson-Rechavi M."/>
            <person name="Laudet V."/>
            <person name="Schachter V."/>
            <person name="Quetier F."/>
            <person name="Saurin W."/>
            <person name="Scarpelli C."/>
            <person name="Wincker P."/>
            <person name="Lander E.S."/>
            <person name="Weissenbach J."/>
            <person name="Roest Crollius H."/>
        </authorList>
    </citation>
    <scope>NUCLEOTIDE SEQUENCE [LARGE SCALE GENOMIC DNA]</scope>
</reference>
<proteinExistence type="inferred from homology"/>
<evidence type="ECO:0000313" key="16">
    <source>
        <dbReference type="EMBL" id="CAF93638.1"/>
    </source>
</evidence>
<dbReference type="EMBL" id="CAAE01011213">
    <property type="protein sequence ID" value="CAF93638.1"/>
    <property type="molecule type" value="Genomic_DNA"/>
</dbReference>
<dbReference type="GO" id="GO:0060271">
    <property type="term" value="P:cilium assembly"/>
    <property type="evidence" value="ECO:0007669"/>
    <property type="project" value="UniProtKB-UniRule"/>
</dbReference>
<dbReference type="FunFam" id="3.40.20.10:FF:000005">
    <property type="entry name" value="Gelsolin"/>
    <property type="match status" value="1"/>
</dbReference>
<keyword evidence="8" id="KW-0970">Cilium biogenesis/degradation</keyword>
<comment type="caution">
    <text evidence="16">The sequence shown here is derived from an EMBL/GenBank/DDBJ whole genome shotgun (WGS) entry which is preliminary data.</text>
</comment>
<comment type="function">
    <text evidence="12 13">Calcium-regulated, actin-modulating protein that binds to the plus (or barbed) ends of actin monomers or filaments, preventing monomer exchange (end-blocking or capping). It can promote the assembly of monomers into filaments (nucleation) as well as sever filaments already formed. Plays a role in ciliogenesis.</text>
</comment>
<dbReference type="FunFam" id="3.40.20.10:FF:000002">
    <property type="entry name" value="Gelsolin"/>
    <property type="match status" value="1"/>
</dbReference>
<feature type="domain" description="Gelsolin-like" evidence="15">
    <location>
        <begin position="717"/>
        <end position="761"/>
    </location>
</feature>
<comment type="subcellular location">
    <subcellularLocation>
        <location evidence="1 13">Cytoplasm</location>
        <location evidence="1 13">Cytoskeleton</location>
    </subcellularLocation>
</comment>
<feature type="domain" description="Gelsolin-like" evidence="15">
    <location>
        <begin position="26"/>
        <end position="109"/>
    </location>
</feature>
<dbReference type="GO" id="GO:0007417">
    <property type="term" value="P:central nervous system development"/>
    <property type="evidence" value="ECO:0007669"/>
    <property type="project" value="TreeGrafter"/>
</dbReference>
<accession>Q4T0E4</accession>
<dbReference type="FunFam" id="3.40.20.10:FF:000009">
    <property type="entry name" value="gelsolin isoform X1"/>
    <property type="match status" value="1"/>
</dbReference>
<dbReference type="InterPro" id="IPR007122">
    <property type="entry name" value="Villin/Gelsolin"/>
</dbReference>
<dbReference type="GO" id="GO:0015629">
    <property type="term" value="C:actin cytoskeleton"/>
    <property type="evidence" value="ECO:0007669"/>
    <property type="project" value="TreeGrafter"/>
</dbReference>
<gene>
    <name evidence="16" type="ORF">GSTENG00009386001</name>
</gene>
<sequence length="849" mass="93756">DNMAADHPEFQRAGQKQGLQVWRVENFDLVPVPENLYGGFYTGDAYLILNTIKQRSGHLQYDLHFWLGDSCSQDESGSAAVFTVQMDDFLGGKPIQYREVQGHESKTFLGYFKPGIKYMQGGVASGFKHVVTNEVVVQRLLHVKGRRSVRATEVAVSWDSFNKGDCFILDLGDEIYQWFGSDSNRFEKFKATQLAKGIRDNERSGRARVYVCEEGAEREKMLEVLGPKPDLPAGGDDDIKADASNRKRAKLYKVSNASGAMAVSLIAGENPFSQSALESGDCFILDHGPDGKIFVWKGQRRAKGTLVVASGVCSVAFCPSAGKDANVDERRTAMKAAEDFIKKMNYPKHTQVQILPEMGETPLFKQFFKNWRDREQTEGLGVAYRPNSIAKIQKVPFDAATLHSSAAMAAQHGMVDDGSGKKQIWRIEGSDKVPVDPSTYGQFYGGDSYIILYDYRHGGRQGHIIYMWQGMDSSQDEIGASAILGAQLDEELGGGPVQVNKEFFLSFLWFSSSPSSPRRFPLLLLPFPECSILSLPHAASVPAFRPLLCLQVIGAPVTTQVRVVQGKEPAHLMSLFGGQPMVVYRGGTSREGGQSSPAETRLFQVRSNSAGHTRAVELEAASSQLNSNDAFLLVTPGGSSLWVGVGASDTERQGAQQLCDILGVSASELSEGGETDEFWNALGGKAEYRTSVRLKDKMDAHPPRLFACSNKTGNFIIEEVPGELTQDDLATDDVMILDTWEQVFVWIGKEAQEEEKTEALTSGERNPRNPNGNANGGHHFFRSRSIIVPNLFPIAVRYIETDPANRDRRTPVVTIKQGYEPPTFTGWFLGWDDEYWTSDPLERAMAELA</sequence>
<evidence type="ECO:0000256" key="5">
    <source>
        <dbReference type="ARBA" id="ARBA00022490"/>
    </source>
</evidence>
<protein>
    <recommendedName>
        <fullName evidence="3 13">Gelsolin</fullName>
        <shortName evidence="13">ADF</shortName>
    </recommendedName>
    <alternativeName>
        <fullName evidence="13">Actin-depolymerizing factor</fullName>
    </alternativeName>
</protein>
<dbReference type="GO" id="GO:0005615">
    <property type="term" value="C:extracellular space"/>
    <property type="evidence" value="ECO:0007669"/>
    <property type="project" value="TreeGrafter"/>
</dbReference>
<evidence type="ECO:0000256" key="14">
    <source>
        <dbReference type="SAM" id="MobiDB-lite"/>
    </source>
</evidence>
<dbReference type="CDD" id="cd11291">
    <property type="entry name" value="gelsolin_S6_like"/>
    <property type="match status" value="1"/>
</dbReference>
<evidence type="ECO:0000256" key="1">
    <source>
        <dbReference type="ARBA" id="ARBA00004245"/>
    </source>
</evidence>
<organism evidence="16">
    <name type="scientific">Tetraodon nigroviridis</name>
    <name type="common">Spotted green pufferfish</name>
    <name type="synonym">Chelonodon nigroviridis</name>
    <dbReference type="NCBI Taxonomy" id="99883"/>
    <lineage>
        <taxon>Eukaryota</taxon>
        <taxon>Metazoa</taxon>
        <taxon>Chordata</taxon>
        <taxon>Craniata</taxon>
        <taxon>Vertebrata</taxon>
        <taxon>Euteleostomi</taxon>
        <taxon>Actinopterygii</taxon>
        <taxon>Neopterygii</taxon>
        <taxon>Teleostei</taxon>
        <taxon>Neoteleostei</taxon>
        <taxon>Acanthomorphata</taxon>
        <taxon>Eupercaria</taxon>
        <taxon>Tetraodontiformes</taxon>
        <taxon>Tetradontoidea</taxon>
        <taxon>Tetraodontidae</taxon>
        <taxon>Tetraodon</taxon>
    </lineage>
</organism>
<dbReference type="InterPro" id="IPR007123">
    <property type="entry name" value="Gelsolin-like_dom"/>
</dbReference>
<evidence type="ECO:0000256" key="10">
    <source>
        <dbReference type="ARBA" id="ARBA00023203"/>
    </source>
</evidence>
<dbReference type="FunFam" id="3.40.20.10:FF:000001">
    <property type="entry name" value="Gelsolin"/>
    <property type="match status" value="1"/>
</dbReference>
<keyword evidence="10 13" id="KW-0009">Actin-binding</keyword>
<evidence type="ECO:0000256" key="9">
    <source>
        <dbReference type="ARBA" id="ARBA00022837"/>
    </source>
</evidence>
<evidence type="ECO:0000256" key="8">
    <source>
        <dbReference type="ARBA" id="ARBA00022794"/>
    </source>
</evidence>
<evidence type="ECO:0000259" key="15">
    <source>
        <dbReference type="Pfam" id="PF00626"/>
    </source>
</evidence>
<name>Q4T0E4_TETNG</name>
<dbReference type="PANTHER" id="PTHR11977:SF29">
    <property type="entry name" value="GELSOLIN"/>
    <property type="match status" value="1"/>
</dbReference>
<dbReference type="GO" id="GO:0005737">
    <property type="term" value="C:cytoplasm"/>
    <property type="evidence" value="ECO:0007669"/>
    <property type="project" value="UniProtKB-UniRule"/>
</dbReference>
<keyword evidence="9" id="KW-0106">Calcium</keyword>
<evidence type="ECO:0000256" key="3">
    <source>
        <dbReference type="ARBA" id="ARBA00018797"/>
    </source>
</evidence>
<dbReference type="CDD" id="cd11288">
    <property type="entry name" value="gelsolin_S5_like"/>
    <property type="match status" value="1"/>
</dbReference>
<dbReference type="GO" id="GO:0051015">
    <property type="term" value="F:actin filament binding"/>
    <property type="evidence" value="ECO:0007669"/>
    <property type="project" value="UniProtKB-UniRule"/>
</dbReference>
<feature type="region of interest" description="Disordered" evidence="14">
    <location>
        <begin position="755"/>
        <end position="774"/>
    </location>
</feature>
<evidence type="ECO:0000256" key="6">
    <source>
        <dbReference type="ARBA" id="ARBA00022723"/>
    </source>
</evidence>
<dbReference type="InterPro" id="IPR029006">
    <property type="entry name" value="ADF-H/Gelsolin-like_dom_sf"/>
</dbReference>
<evidence type="ECO:0000256" key="11">
    <source>
        <dbReference type="ARBA" id="ARBA00023212"/>
    </source>
</evidence>
<dbReference type="GO" id="GO:0005546">
    <property type="term" value="F:phosphatidylinositol-4,5-bisphosphate binding"/>
    <property type="evidence" value="ECO:0007669"/>
    <property type="project" value="TreeGrafter"/>
</dbReference>
<evidence type="ECO:0000256" key="13">
    <source>
        <dbReference type="RuleBase" id="RU367130"/>
    </source>
</evidence>
<keyword evidence="7" id="KW-0677">Repeat</keyword>
<evidence type="ECO:0000256" key="2">
    <source>
        <dbReference type="ARBA" id="ARBA00008418"/>
    </source>
</evidence>
<dbReference type="GO" id="GO:0046872">
    <property type="term" value="F:metal ion binding"/>
    <property type="evidence" value="ECO:0007669"/>
    <property type="project" value="UniProtKB-KW"/>
</dbReference>
<keyword evidence="6" id="KW-0479">Metal-binding</keyword>
<feature type="non-terminal residue" evidence="16">
    <location>
        <position position="849"/>
    </location>
</feature>
<dbReference type="SMART" id="SM00262">
    <property type="entry name" value="GEL"/>
    <property type="match status" value="6"/>
</dbReference>
<dbReference type="CDD" id="cd11292">
    <property type="entry name" value="gelsolin_S3_like"/>
    <property type="match status" value="1"/>
</dbReference>
<dbReference type="GO" id="GO:0051014">
    <property type="term" value="P:actin filament severing"/>
    <property type="evidence" value="ECO:0007669"/>
    <property type="project" value="UniProtKB-UniRule"/>
</dbReference>
<comment type="similarity">
    <text evidence="2 13">Belongs to the villin/gelsolin family.</text>
</comment>
<reference evidence="16" key="2">
    <citation type="submission" date="2004-02" db="EMBL/GenBank/DDBJ databases">
        <authorList>
            <consortium name="Genoscope"/>
            <consortium name="Whitehead Institute Centre for Genome Research"/>
        </authorList>
    </citation>
    <scope>NUCLEOTIDE SEQUENCE</scope>
</reference>
<dbReference type="GO" id="GO:0008154">
    <property type="term" value="P:actin polymerization or depolymerization"/>
    <property type="evidence" value="ECO:0007669"/>
    <property type="project" value="TreeGrafter"/>
</dbReference>
<keyword evidence="4 13" id="KW-0117">Actin capping</keyword>
<dbReference type="GO" id="GO:0051016">
    <property type="term" value="P:barbed-end actin filament capping"/>
    <property type="evidence" value="ECO:0007669"/>
    <property type="project" value="UniProtKB-UniRule"/>
</dbReference>
<dbReference type="OrthoDB" id="6375767at2759"/>
<feature type="domain" description="Gelsolin-like" evidence="15">
    <location>
        <begin position="269"/>
        <end position="300"/>
    </location>
</feature>
<feature type="non-terminal residue" evidence="16">
    <location>
        <position position="1"/>
    </location>
</feature>
<dbReference type="KEGG" id="tng:GSTEN00009386G001"/>
<dbReference type="CDD" id="cd11289">
    <property type="entry name" value="gelsolin_S2_like"/>
    <property type="match status" value="1"/>
</dbReference>
<feature type="domain" description="Gelsolin-like" evidence="15">
    <location>
        <begin position="430"/>
        <end position="500"/>
    </location>
</feature>
<dbReference type="SUPFAM" id="SSF55753">
    <property type="entry name" value="Actin depolymerizing proteins"/>
    <property type="match status" value="7"/>
</dbReference>
<dbReference type="PANTHER" id="PTHR11977">
    <property type="entry name" value="VILLIN"/>
    <property type="match status" value="1"/>
</dbReference>
<keyword evidence="5 13" id="KW-0963">Cytoplasm</keyword>
<dbReference type="AlphaFoldDB" id="Q4T0E4"/>